<dbReference type="EMBL" id="RCCJ01000001">
    <property type="protein sequence ID" value="RLJ69878.1"/>
    <property type="molecule type" value="Genomic_DNA"/>
</dbReference>
<sequence>MKINAIVIDIEGTTSEITEKLNEVIDAVYEEGGEVLDVKVTHAREHGIDGFIVVYTIIYRSEREIPEE</sequence>
<comment type="caution">
    <text evidence="1">The sequence shown here is derived from an EMBL/GenBank/DDBJ whole genome shotgun (WGS) entry which is preliminary data.</text>
</comment>
<dbReference type="Proteomes" id="UP000267841">
    <property type="component" value="Unassembled WGS sequence"/>
</dbReference>
<dbReference type="RefSeq" id="WP_121008801.1">
    <property type="nucleotide sequence ID" value="NZ_RCCJ01000001.1"/>
</dbReference>
<organism evidence="1 2">
    <name type="scientific">Hydrogenivirga caldilitoris</name>
    <dbReference type="NCBI Taxonomy" id="246264"/>
    <lineage>
        <taxon>Bacteria</taxon>
        <taxon>Pseudomonadati</taxon>
        <taxon>Aquificota</taxon>
        <taxon>Aquificia</taxon>
        <taxon>Aquificales</taxon>
        <taxon>Aquificaceae</taxon>
        <taxon>Hydrogenivirga</taxon>
    </lineage>
</organism>
<keyword evidence="2" id="KW-1185">Reference proteome</keyword>
<proteinExistence type="predicted"/>
<protein>
    <submittedName>
        <fullName evidence="1">Uncharacterized protein</fullName>
    </submittedName>
</protein>
<accession>A0A497XM60</accession>
<evidence type="ECO:0000313" key="2">
    <source>
        <dbReference type="Proteomes" id="UP000267841"/>
    </source>
</evidence>
<reference evidence="1 2" key="1">
    <citation type="submission" date="2018-10" db="EMBL/GenBank/DDBJ databases">
        <title>Genomic Encyclopedia of Archaeal and Bacterial Type Strains, Phase II (KMG-II): from individual species to whole genera.</title>
        <authorList>
            <person name="Goeker M."/>
        </authorList>
    </citation>
    <scope>NUCLEOTIDE SEQUENCE [LARGE SCALE GENOMIC DNA]</scope>
    <source>
        <strain evidence="1 2">DSM 16510</strain>
    </source>
</reference>
<dbReference type="AlphaFoldDB" id="A0A497XM60"/>
<dbReference type="OrthoDB" id="15336at2"/>
<evidence type="ECO:0000313" key="1">
    <source>
        <dbReference type="EMBL" id="RLJ69878.1"/>
    </source>
</evidence>
<name>A0A497XM60_9AQUI</name>
<gene>
    <name evidence="1" type="ORF">BCF55_0135</name>
</gene>